<reference evidence="4 5" key="1">
    <citation type="submission" date="2016-10" db="EMBL/GenBank/DDBJ databases">
        <authorList>
            <person name="de Groot N.N."/>
        </authorList>
    </citation>
    <scope>NUCLEOTIDE SEQUENCE [LARGE SCALE GENOMIC DNA]</scope>
    <source>
        <strain evidence="4 5">DSM 29433</strain>
    </source>
</reference>
<sequence>MSDWKPKRFWKEASVSEENDGYGVLLDGRPVRTPAKAALLVPTKAMAEAIASEWDAQEKEVDPRTMPVTKGANAAIDKVRHQREEVIALLAEYGDSDLLCYRAAGPDALVTRQKENWDPMLDWAANALGARLFVGEGVMHVPQTEKALLRLRDELVDLDEFALAGAHDLISISGSLVLAIAVMKGAISEDEAWRLSRIDEHWQIEQWGEDEEAAASEEAKRVAFFDAARFFRLSLR</sequence>
<evidence type="ECO:0000256" key="1">
    <source>
        <dbReference type="ARBA" id="ARBA00008231"/>
    </source>
</evidence>
<evidence type="ECO:0000256" key="2">
    <source>
        <dbReference type="ARBA" id="ARBA00022946"/>
    </source>
</evidence>
<keyword evidence="5" id="KW-1185">Reference proteome</keyword>
<proteinExistence type="inferred from homology"/>
<dbReference type="InterPro" id="IPR023335">
    <property type="entry name" value="ATP12_ortho_dom_sf"/>
</dbReference>
<protein>
    <submittedName>
        <fullName evidence="4">Chaperone required for the assembly of the F1-ATPase</fullName>
    </submittedName>
</protein>
<dbReference type="GO" id="GO:0043461">
    <property type="term" value="P:proton-transporting ATP synthase complex assembly"/>
    <property type="evidence" value="ECO:0007669"/>
    <property type="project" value="InterPro"/>
</dbReference>
<dbReference type="RefSeq" id="WP_090202466.1">
    <property type="nucleotide sequence ID" value="NZ_FOZM01000001.1"/>
</dbReference>
<dbReference type="Gene3D" id="3.30.2180.10">
    <property type="entry name" value="ATP12-like"/>
    <property type="match status" value="1"/>
</dbReference>
<evidence type="ECO:0000313" key="4">
    <source>
        <dbReference type="EMBL" id="SFR96856.1"/>
    </source>
</evidence>
<dbReference type="Pfam" id="PF07542">
    <property type="entry name" value="ATP12"/>
    <property type="match status" value="1"/>
</dbReference>
<keyword evidence="3" id="KW-0143">Chaperone</keyword>
<gene>
    <name evidence="4" type="ORF">SAMN05444714_0041</name>
</gene>
<dbReference type="Proteomes" id="UP000198926">
    <property type="component" value="Unassembled WGS sequence"/>
</dbReference>
<keyword evidence="2" id="KW-0809">Transit peptide</keyword>
<dbReference type="EMBL" id="FOZM01000001">
    <property type="protein sequence ID" value="SFR96856.1"/>
    <property type="molecule type" value="Genomic_DNA"/>
</dbReference>
<dbReference type="Gene3D" id="1.10.3580.10">
    <property type="entry name" value="ATP12 ATPase"/>
    <property type="match status" value="1"/>
</dbReference>
<dbReference type="PANTHER" id="PTHR21013:SF10">
    <property type="entry name" value="ATP SYNTHASE MITOCHONDRIAL F1 COMPLEX ASSEMBLY FACTOR 2"/>
    <property type="match status" value="1"/>
</dbReference>
<dbReference type="OrthoDB" id="9797825at2"/>
<dbReference type="STRING" id="1123755.SAMN05444714_0041"/>
<dbReference type="PANTHER" id="PTHR21013">
    <property type="entry name" value="ATP SYNTHASE MITOCHONDRIAL F1 COMPLEX ASSEMBLY FACTOR 2/ATP12 PROTEIN, MITOCHONDRIAL PRECURSOR"/>
    <property type="match status" value="1"/>
</dbReference>
<dbReference type="InterPro" id="IPR042272">
    <property type="entry name" value="ATP12_ATP_synth-F1-assembly_N"/>
</dbReference>
<comment type="similarity">
    <text evidence="1">Belongs to the ATP12 family.</text>
</comment>
<name>A0A1I6L049_9RHOB</name>
<accession>A0A1I6L049</accession>
<evidence type="ECO:0000313" key="5">
    <source>
        <dbReference type="Proteomes" id="UP000198926"/>
    </source>
</evidence>
<dbReference type="AlphaFoldDB" id="A0A1I6L049"/>
<dbReference type="InterPro" id="IPR011419">
    <property type="entry name" value="ATP12_ATP_synth-F1-assembly"/>
</dbReference>
<dbReference type="SUPFAM" id="SSF160909">
    <property type="entry name" value="ATP12-like"/>
    <property type="match status" value="1"/>
</dbReference>
<evidence type="ECO:0000256" key="3">
    <source>
        <dbReference type="ARBA" id="ARBA00023186"/>
    </source>
</evidence>
<organism evidence="4 5">
    <name type="scientific">Yoonia litorea</name>
    <dbReference type="NCBI Taxonomy" id="1123755"/>
    <lineage>
        <taxon>Bacteria</taxon>
        <taxon>Pseudomonadati</taxon>
        <taxon>Pseudomonadota</taxon>
        <taxon>Alphaproteobacteria</taxon>
        <taxon>Rhodobacterales</taxon>
        <taxon>Paracoccaceae</taxon>
        <taxon>Yoonia</taxon>
    </lineage>
</organism>